<keyword evidence="1" id="KW-0732">Signal</keyword>
<feature type="chain" id="PRO_5045679710" description="DUF3828 domain-containing protein" evidence="1">
    <location>
        <begin position="21"/>
        <end position="301"/>
    </location>
</feature>
<dbReference type="EMBL" id="JAJNEC010000007">
    <property type="protein sequence ID" value="MCD2425808.1"/>
    <property type="molecule type" value="Genomic_DNA"/>
</dbReference>
<feature type="signal peptide" evidence="1">
    <location>
        <begin position="1"/>
        <end position="20"/>
    </location>
</feature>
<evidence type="ECO:0000256" key="1">
    <source>
        <dbReference type="SAM" id="SignalP"/>
    </source>
</evidence>
<protein>
    <recommendedName>
        <fullName evidence="4">DUF3828 domain-containing protein</fullName>
    </recommendedName>
</protein>
<evidence type="ECO:0000313" key="2">
    <source>
        <dbReference type="EMBL" id="MCD2425808.1"/>
    </source>
</evidence>
<organism evidence="2 3">
    <name type="scientific">Niabella pedocola</name>
    <dbReference type="NCBI Taxonomy" id="1752077"/>
    <lineage>
        <taxon>Bacteria</taxon>
        <taxon>Pseudomonadati</taxon>
        <taxon>Bacteroidota</taxon>
        <taxon>Chitinophagia</taxon>
        <taxon>Chitinophagales</taxon>
        <taxon>Chitinophagaceae</taxon>
        <taxon>Niabella</taxon>
    </lineage>
</organism>
<reference evidence="2 3" key="1">
    <citation type="submission" date="2021-11" db="EMBL/GenBank/DDBJ databases">
        <title>Genomic of Niabella pedocola.</title>
        <authorList>
            <person name="Wu T."/>
        </authorList>
    </citation>
    <scope>NUCLEOTIDE SEQUENCE [LARGE SCALE GENOMIC DNA]</scope>
    <source>
        <strain evidence="2 3">JCM 31011</strain>
    </source>
</reference>
<sequence>MKRASLLVLCSLLLFTGAFAQRESGIRTAAWLQARLELYFESRVTMKQLTTRRYARFKSDLIHSEFDHGMSPAELEAKWGRSYTSRRSYLPGGFLIPLQDWNHITVNCRFFAAGGGTIWVTAQFTESGSRESYARYIRLVKQDGIYRIDDVWEAESAQGIIGDYNGDGQADTLCVRFASSIDGQPILMDTMLEYDSLIAAVVRKKPLLQLVAPGLRPLVLNQGQFYVLGLDYGANIGNVNRLPGDELAVVIRGADWSAINRIVVFTYKKNGWIRIREQEIREETLPRIRSDGIPPSYEQEK</sequence>
<evidence type="ECO:0008006" key="4">
    <source>
        <dbReference type="Google" id="ProtNLM"/>
    </source>
</evidence>
<dbReference type="RefSeq" id="WP_231008390.1">
    <property type="nucleotide sequence ID" value="NZ_JAJNEC010000007.1"/>
</dbReference>
<name>A0ABS8PXL4_9BACT</name>
<proteinExistence type="predicted"/>
<dbReference type="Proteomes" id="UP001199816">
    <property type="component" value="Unassembled WGS sequence"/>
</dbReference>
<gene>
    <name evidence="2" type="ORF">LQ567_23695</name>
</gene>
<comment type="caution">
    <text evidence="2">The sequence shown here is derived from an EMBL/GenBank/DDBJ whole genome shotgun (WGS) entry which is preliminary data.</text>
</comment>
<evidence type="ECO:0000313" key="3">
    <source>
        <dbReference type="Proteomes" id="UP001199816"/>
    </source>
</evidence>
<accession>A0ABS8PXL4</accession>
<keyword evidence="3" id="KW-1185">Reference proteome</keyword>